<sequence length="253" mass="28644">MRRSLFSRDGSFKDFATADPHLQTQEPARPGDVKSAWHLWTGPSNSYFIRKELLLSKFGIANLNFFSMNDLLKEDVNEELFTKKSGLRKGTAETLSKLLKRLTGYVFLGKQVNMNKKVLSNAEKVEDVDLRILIQLPTLDDAQMRGALFISMTSFITEDHPISVRSEVFNVLSAVLSRMWEDSENLAARGRRNAIGDWSLGYIWCTWKEVRLRGKNELLTPDHVGQQVLAKTHGWMAFDGRTCLYPVGSGISA</sequence>
<accession>A0ABD1Z5T8</accession>
<dbReference type="EMBL" id="JBHFFA010000002">
    <property type="protein sequence ID" value="KAL2643151.1"/>
    <property type="molecule type" value="Genomic_DNA"/>
</dbReference>
<evidence type="ECO:0000313" key="2">
    <source>
        <dbReference type="Proteomes" id="UP001605036"/>
    </source>
</evidence>
<keyword evidence="2" id="KW-1185">Reference proteome</keyword>
<reference evidence="1 2" key="1">
    <citation type="submission" date="2024-09" db="EMBL/GenBank/DDBJ databases">
        <title>Chromosome-scale assembly of Riccia fluitans.</title>
        <authorList>
            <person name="Paukszto L."/>
            <person name="Sawicki J."/>
            <person name="Karawczyk K."/>
            <person name="Piernik-Szablinska J."/>
            <person name="Szczecinska M."/>
            <person name="Mazdziarz M."/>
        </authorList>
    </citation>
    <scope>NUCLEOTIDE SEQUENCE [LARGE SCALE GENOMIC DNA]</scope>
    <source>
        <strain evidence="1">Rf_01</strain>
        <tissue evidence="1">Aerial parts of the thallus</tissue>
    </source>
</reference>
<dbReference type="Proteomes" id="UP001605036">
    <property type="component" value="Unassembled WGS sequence"/>
</dbReference>
<organism evidence="1 2">
    <name type="scientific">Riccia fluitans</name>
    <dbReference type="NCBI Taxonomy" id="41844"/>
    <lineage>
        <taxon>Eukaryota</taxon>
        <taxon>Viridiplantae</taxon>
        <taxon>Streptophyta</taxon>
        <taxon>Embryophyta</taxon>
        <taxon>Marchantiophyta</taxon>
        <taxon>Marchantiopsida</taxon>
        <taxon>Marchantiidae</taxon>
        <taxon>Marchantiales</taxon>
        <taxon>Ricciaceae</taxon>
        <taxon>Riccia</taxon>
    </lineage>
</organism>
<comment type="caution">
    <text evidence="1">The sequence shown here is derived from an EMBL/GenBank/DDBJ whole genome shotgun (WGS) entry which is preliminary data.</text>
</comment>
<protein>
    <submittedName>
        <fullName evidence="1">Uncharacterized protein</fullName>
    </submittedName>
</protein>
<dbReference type="AlphaFoldDB" id="A0ABD1Z5T8"/>
<gene>
    <name evidence="1" type="ORF">R1flu_010738</name>
</gene>
<proteinExistence type="predicted"/>
<evidence type="ECO:0000313" key="1">
    <source>
        <dbReference type="EMBL" id="KAL2643151.1"/>
    </source>
</evidence>
<name>A0ABD1Z5T8_9MARC</name>